<reference evidence="3" key="1">
    <citation type="journal article" date="2021" name="Mol. Ecol. Resour.">
        <title>Phylogenomic analyses of the genus Drosophila reveals genomic signals of climate adaptation.</title>
        <authorList>
            <person name="Li F."/>
            <person name="Rane R.V."/>
            <person name="Luria V."/>
            <person name="Xiong Z."/>
            <person name="Chen J."/>
            <person name="Li Z."/>
            <person name="Catullo R.A."/>
            <person name="Griffin P.C."/>
            <person name="Schiffer M."/>
            <person name="Pearce S."/>
            <person name="Lee S.F."/>
            <person name="McElroy K."/>
            <person name="Stocker A."/>
            <person name="Shirriffs J."/>
            <person name="Cockerell F."/>
            <person name="Coppin C."/>
            <person name="Sgro C.M."/>
            <person name="Karger A."/>
            <person name="Cain J.W."/>
            <person name="Weber J.A."/>
            <person name="Santpere G."/>
            <person name="Kirschner M.W."/>
            <person name="Hoffmann A.A."/>
            <person name="Oakeshott J.G."/>
            <person name="Zhang G."/>
        </authorList>
    </citation>
    <scope>NUCLEOTIDE SEQUENCE</scope>
    <source>
        <strain evidence="3">BGI-SZ-2011g</strain>
    </source>
</reference>
<dbReference type="InterPro" id="IPR050373">
    <property type="entry name" value="Fibrinogen_C-term_domain"/>
</dbReference>
<feature type="domain" description="Fibrinogen C-terminal" evidence="2">
    <location>
        <begin position="81"/>
        <end position="269"/>
    </location>
</feature>
<dbReference type="GO" id="GO:0005615">
    <property type="term" value="C:extracellular space"/>
    <property type="evidence" value="ECO:0007669"/>
    <property type="project" value="TreeGrafter"/>
</dbReference>
<name>A0AAD4JYS2_9MUSC</name>
<organism evidence="3 4">
    <name type="scientific">Drosophila rubida</name>
    <dbReference type="NCBI Taxonomy" id="30044"/>
    <lineage>
        <taxon>Eukaryota</taxon>
        <taxon>Metazoa</taxon>
        <taxon>Ecdysozoa</taxon>
        <taxon>Arthropoda</taxon>
        <taxon>Hexapoda</taxon>
        <taxon>Insecta</taxon>
        <taxon>Pterygota</taxon>
        <taxon>Neoptera</taxon>
        <taxon>Endopterygota</taxon>
        <taxon>Diptera</taxon>
        <taxon>Brachycera</taxon>
        <taxon>Muscomorpha</taxon>
        <taxon>Ephydroidea</taxon>
        <taxon>Drosophilidae</taxon>
        <taxon>Drosophila</taxon>
    </lineage>
</organism>
<dbReference type="Gene3D" id="3.90.215.10">
    <property type="entry name" value="Gamma Fibrinogen, chain A, domain 1"/>
    <property type="match status" value="1"/>
</dbReference>
<accession>A0AAD4JYS2</accession>
<evidence type="ECO:0000313" key="3">
    <source>
        <dbReference type="EMBL" id="KAH8370437.1"/>
    </source>
</evidence>
<keyword evidence="4" id="KW-1185">Reference proteome</keyword>
<dbReference type="Pfam" id="PF00147">
    <property type="entry name" value="Fibrinogen_C"/>
    <property type="match status" value="1"/>
</dbReference>
<dbReference type="Proteomes" id="UP001200034">
    <property type="component" value="Unassembled WGS sequence"/>
</dbReference>
<sequence length="269" mass="31223">VKPLFDYMRQTRDKLEKSELMESEIKDLKANREHSEGIIKELRSQIEFQKETIRKLTENSKTTANHDELIVKLIDRTEKNNELLRQWKDCGTYNTNVESSKKLNEKVSLGSCPQFEQKTGVHPIKISGYNPFNVLYDSETAGPGWIVIQQRINGKVDFYRDWNTYVEGFGFFDGDFFLGLEPIHLLTNSSQYELYIHVEYLNGSVSNVRYDNFKVGGKDEDYELNSLGNFYSIDGTGNNLLYHKGMKFSTFDHGNKACAEIHHGGWWYN</sequence>
<dbReference type="InterPro" id="IPR036056">
    <property type="entry name" value="Fibrinogen-like_C"/>
</dbReference>
<evidence type="ECO:0000259" key="2">
    <source>
        <dbReference type="PROSITE" id="PS51406"/>
    </source>
</evidence>
<comment type="caution">
    <text evidence="3">The sequence shown here is derived from an EMBL/GenBank/DDBJ whole genome shotgun (WGS) entry which is preliminary data.</text>
</comment>
<proteinExistence type="predicted"/>
<dbReference type="InterPro" id="IPR002181">
    <property type="entry name" value="Fibrinogen_a/b/g_C_dom"/>
</dbReference>
<dbReference type="SUPFAM" id="SSF56496">
    <property type="entry name" value="Fibrinogen C-terminal domain-like"/>
    <property type="match status" value="1"/>
</dbReference>
<evidence type="ECO:0000256" key="1">
    <source>
        <dbReference type="SAM" id="Coils"/>
    </source>
</evidence>
<dbReference type="PANTHER" id="PTHR19143">
    <property type="entry name" value="FIBRINOGEN/TENASCIN/ANGIOPOEITIN"/>
    <property type="match status" value="1"/>
</dbReference>
<gene>
    <name evidence="3" type="ORF">KR093_003486</name>
</gene>
<dbReference type="SMART" id="SM00186">
    <property type="entry name" value="FBG"/>
    <property type="match status" value="1"/>
</dbReference>
<evidence type="ECO:0000313" key="4">
    <source>
        <dbReference type="Proteomes" id="UP001200034"/>
    </source>
</evidence>
<dbReference type="EMBL" id="JAJJHW010002585">
    <property type="protein sequence ID" value="KAH8370437.1"/>
    <property type="molecule type" value="Genomic_DNA"/>
</dbReference>
<feature type="non-terminal residue" evidence="3">
    <location>
        <position position="269"/>
    </location>
</feature>
<feature type="coiled-coil region" evidence="1">
    <location>
        <begin position="25"/>
        <end position="59"/>
    </location>
</feature>
<protein>
    <recommendedName>
        <fullName evidence="2">Fibrinogen C-terminal domain-containing protein</fullName>
    </recommendedName>
</protein>
<dbReference type="InterPro" id="IPR014716">
    <property type="entry name" value="Fibrinogen_a/b/g_C_1"/>
</dbReference>
<dbReference type="PROSITE" id="PS51406">
    <property type="entry name" value="FIBRINOGEN_C_2"/>
    <property type="match status" value="1"/>
</dbReference>
<keyword evidence="1" id="KW-0175">Coiled coil</keyword>
<feature type="non-terminal residue" evidence="3">
    <location>
        <position position="1"/>
    </location>
</feature>
<dbReference type="AlphaFoldDB" id="A0AAD4JYS2"/>